<feature type="region of interest" description="Disordered" evidence="16">
    <location>
        <begin position="585"/>
        <end position="709"/>
    </location>
</feature>
<feature type="compositionally biased region" description="Low complexity" evidence="16">
    <location>
        <begin position="405"/>
        <end position="471"/>
    </location>
</feature>
<dbReference type="Pfam" id="PF25563">
    <property type="entry name" value="TPR_SYVN1_N"/>
    <property type="match status" value="1"/>
</dbReference>
<accession>A0AAV3ZCX9</accession>
<comment type="catalytic activity">
    <reaction evidence="1">
        <text>S-ubiquitinyl-[E2 ubiquitin-conjugating enzyme]-L-cysteine + [acceptor protein]-L-lysine = [E2 ubiquitin-conjugating enzyme]-L-cysteine + N(6)-ubiquitinyl-[acceptor protein]-L-lysine.</text>
        <dbReference type="EC" id="2.3.2.27"/>
    </reaction>
</comment>
<dbReference type="CDD" id="cd16479">
    <property type="entry name" value="RING-H2_synoviolin"/>
    <property type="match status" value="1"/>
</dbReference>
<feature type="compositionally biased region" description="Low complexity" evidence="16">
    <location>
        <begin position="602"/>
        <end position="613"/>
    </location>
</feature>
<comment type="caution">
    <text evidence="19">The sequence shown here is derived from an EMBL/GenBank/DDBJ whole genome shotgun (WGS) entry which is preliminary data.</text>
</comment>
<evidence type="ECO:0000256" key="5">
    <source>
        <dbReference type="ARBA" id="ARBA00012483"/>
    </source>
</evidence>
<evidence type="ECO:0000256" key="12">
    <source>
        <dbReference type="ARBA" id="ARBA00022833"/>
    </source>
</evidence>
<dbReference type="GO" id="GO:0008270">
    <property type="term" value="F:zinc ion binding"/>
    <property type="evidence" value="ECO:0007669"/>
    <property type="project" value="UniProtKB-KW"/>
</dbReference>
<keyword evidence="8" id="KW-0479">Metal-binding</keyword>
<feature type="compositionally biased region" description="Low complexity" evidence="16">
    <location>
        <begin position="681"/>
        <end position="692"/>
    </location>
</feature>
<evidence type="ECO:0000256" key="14">
    <source>
        <dbReference type="ARBA" id="ARBA00023136"/>
    </source>
</evidence>
<comment type="similarity">
    <text evidence="4">Belongs to the HRD1 family.</text>
</comment>
<keyword evidence="6" id="KW-0808">Transferase</keyword>
<gene>
    <name evidence="19" type="ORF">PoB_002362100</name>
</gene>
<evidence type="ECO:0000256" key="15">
    <source>
        <dbReference type="PROSITE-ProRule" id="PRU00175"/>
    </source>
</evidence>
<evidence type="ECO:0000256" key="8">
    <source>
        <dbReference type="ARBA" id="ARBA00022723"/>
    </source>
</evidence>
<keyword evidence="10" id="KW-0833">Ubl conjugation pathway</keyword>
<feature type="region of interest" description="Disordered" evidence="16">
    <location>
        <begin position="337"/>
        <end position="482"/>
    </location>
</feature>
<evidence type="ECO:0000256" key="9">
    <source>
        <dbReference type="ARBA" id="ARBA00022771"/>
    </source>
</evidence>
<sequence length="709" mass="78828">MRSLVLTGLSFVLTATVIGNAYYQKKQFYPSVVYITKSNPSMAVMYVQALVFVVLMGKMLRALFFGQLRAAEMEHLIERSWYAVTETCLAFTVFRDDFSPRFVALFTLLLFLKCFHWLAEDRIDYMERSPAISWKFHLRALSLMFVLGLLDILFVRHAFYSTLLKGPSVQLVFGFEYEILLTVVVMTFIKYILHAIDLQSQNPWDNKAVYLLYSELIMGLIRVILYVAFVFIMIKVHTFPLFAIRPMYLTIRAFQKAAQDVILSRRAIRNMNTLYPDATPEELSSGDNVCIICREEMTSGCKKLPCNHIFHTSCLRSWFQRQQTCPTCRLEVLRMPRSQQTPQQQQAAQPQGGQNQNGQPPVDQMQNPFPNIPGMFGGMPFQWNGAGGAVPPPFMWQPPPHHMQQQEQQQQQAAAAAGQTPTSTPASSSATATSTSSPQANVQTTTSGATLTPGASTATSPSTSTPLSSPTQGPAGPHTLPFPGMPPFMPAMVPPMFSFGFPPPPSSMAGLSDDELRMMEGIERSNIEARIQWLKDIQALLDGAMVLINQYNTVASNINSRFHGANLPPVVPISVSSASARQQQATTANMNWWPEGTGARPKYSSTVSSTHTSDSSKDKSSRPSSSSSKTGASSVEKEESRNASGASQSQEERIPKSANHQEEEQSNEMNEVRKRRLQHFSQQLESNSSSSNLKDETDNSQKENNSSSE</sequence>
<keyword evidence="9 15" id="KW-0863">Zinc-finger</keyword>
<evidence type="ECO:0000256" key="3">
    <source>
        <dbReference type="ARBA" id="ARBA00004906"/>
    </source>
</evidence>
<dbReference type="EC" id="2.3.2.27" evidence="5"/>
<feature type="transmembrane region" description="Helical" evidence="17">
    <location>
        <begin position="179"/>
        <end position="198"/>
    </location>
</feature>
<dbReference type="InterPro" id="IPR013083">
    <property type="entry name" value="Znf_RING/FYVE/PHD"/>
</dbReference>
<dbReference type="InterPro" id="IPR001841">
    <property type="entry name" value="Znf_RING"/>
</dbReference>
<dbReference type="InterPro" id="IPR058051">
    <property type="entry name" value="Znf_RING_synoviolin"/>
</dbReference>
<feature type="compositionally biased region" description="Low complexity" evidence="16">
    <location>
        <begin position="339"/>
        <end position="361"/>
    </location>
</feature>
<dbReference type="GO" id="GO:0036503">
    <property type="term" value="P:ERAD pathway"/>
    <property type="evidence" value="ECO:0007669"/>
    <property type="project" value="TreeGrafter"/>
</dbReference>
<keyword evidence="7 17" id="KW-0812">Transmembrane</keyword>
<dbReference type="InterPro" id="IPR050731">
    <property type="entry name" value="HRD1_E3_ubiq-ligases"/>
</dbReference>
<proteinExistence type="inferred from homology"/>
<keyword evidence="12" id="KW-0862">Zinc</keyword>
<dbReference type="PROSITE" id="PS50089">
    <property type="entry name" value="ZF_RING_2"/>
    <property type="match status" value="1"/>
</dbReference>
<evidence type="ECO:0000256" key="6">
    <source>
        <dbReference type="ARBA" id="ARBA00022679"/>
    </source>
</evidence>
<feature type="compositionally biased region" description="Low complexity" evidence="16">
    <location>
        <begin position="622"/>
        <end position="634"/>
    </location>
</feature>
<evidence type="ECO:0000256" key="16">
    <source>
        <dbReference type="SAM" id="MobiDB-lite"/>
    </source>
</evidence>
<evidence type="ECO:0000256" key="4">
    <source>
        <dbReference type="ARBA" id="ARBA00010089"/>
    </source>
</evidence>
<feature type="domain" description="RING-type" evidence="18">
    <location>
        <begin position="290"/>
        <end position="329"/>
    </location>
</feature>
<dbReference type="GO" id="GO:0043161">
    <property type="term" value="P:proteasome-mediated ubiquitin-dependent protein catabolic process"/>
    <property type="evidence" value="ECO:0007669"/>
    <property type="project" value="TreeGrafter"/>
</dbReference>
<dbReference type="FunFam" id="3.30.40.10:FF:000088">
    <property type="entry name" value="E3 ubiquitin-protein ligase synoviolin"/>
    <property type="match status" value="1"/>
</dbReference>
<dbReference type="SUPFAM" id="SSF57850">
    <property type="entry name" value="RING/U-box"/>
    <property type="match status" value="1"/>
</dbReference>
<feature type="non-terminal residue" evidence="19">
    <location>
        <position position="709"/>
    </location>
</feature>
<name>A0AAV3ZCX9_9GAST</name>
<keyword evidence="14 17" id="KW-0472">Membrane</keyword>
<keyword evidence="20" id="KW-1185">Reference proteome</keyword>
<evidence type="ECO:0000256" key="11">
    <source>
        <dbReference type="ARBA" id="ARBA00022824"/>
    </source>
</evidence>
<dbReference type="Gene3D" id="3.30.40.10">
    <property type="entry name" value="Zinc/RING finger domain, C3HC4 (zinc finger)"/>
    <property type="match status" value="1"/>
</dbReference>
<feature type="compositionally biased region" description="Pro residues" evidence="16">
    <location>
        <begin position="390"/>
        <end position="401"/>
    </location>
</feature>
<keyword evidence="13 17" id="KW-1133">Transmembrane helix</keyword>
<evidence type="ECO:0000256" key="17">
    <source>
        <dbReference type="SAM" id="Phobius"/>
    </source>
</evidence>
<dbReference type="AlphaFoldDB" id="A0AAV3ZCX9"/>
<organism evidence="19 20">
    <name type="scientific">Plakobranchus ocellatus</name>
    <dbReference type="NCBI Taxonomy" id="259542"/>
    <lineage>
        <taxon>Eukaryota</taxon>
        <taxon>Metazoa</taxon>
        <taxon>Spiralia</taxon>
        <taxon>Lophotrochozoa</taxon>
        <taxon>Mollusca</taxon>
        <taxon>Gastropoda</taxon>
        <taxon>Heterobranchia</taxon>
        <taxon>Euthyneura</taxon>
        <taxon>Panpulmonata</taxon>
        <taxon>Sacoglossa</taxon>
        <taxon>Placobranchoidea</taxon>
        <taxon>Plakobranchidae</taxon>
        <taxon>Plakobranchus</taxon>
    </lineage>
</organism>
<evidence type="ECO:0000256" key="1">
    <source>
        <dbReference type="ARBA" id="ARBA00000900"/>
    </source>
</evidence>
<feature type="transmembrane region" description="Helical" evidence="17">
    <location>
        <begin position="210"/>
        <end position="234"/>
    </location>
</feature>
<evidence type="ECO:0000256" key="7">
    <source>
        <dbReference type="ARBA" id="ARBA00022692"/>
    </source>
</evidence>
<dbReference type="GO" id="GO:0061630">
    <property type="term" value="F:ubiquitin protein ligase activity"/>
    <property type="evidence" value="ECO:0007669"/>
    <property type="project" value="UniProtKB-EC"/>
</dbReference>
<evidence type="ECO:0000256" key="2">
    <source>
        <dbReference type="ARBA" id="ARBA00004477"/>
    </source>
</evidence>
<dbReference type="InterPro" id="IPR057992">
    <property type="entry name" value="TPR_SYVN1_N"/>
</dbReference>
<dbReference type="SMART" id="SM00184">
    <property type="entry name" value="RING"/>
    <property type="match status" value="1"/>
</dbReference>
<dbReference type="Proteomes" id="UP000735302">
    <property type="component" value="Unassembled WGS sequence"/>
</dbReference>
<keyword evidence="11" id="KW-0256">Endoplasmic reticulum</keyword>
<feature type="compositionally biased region" description="Basic and acidic residues" evidence="16">
    <location>
        <begin position="650"/>
        <end position="663"/>
    </location>
</feature>
<evidence type="ECO:0000313" key="20">
    <source>
        <dbReference type="Proteomes" id="UP000735302"/>
    </source>
</evidence>
<reference evidence="19 20" key="1">
    <citation type="journal article" date="2021" name="Elife">
        <title>Chloroplast acquisition without the gene transfer in kleptoplastic sea slugs, Plakobranchus ocellatus.</title>
        <authorList>
            <person name="Maeda T."/>
            <person name="Takahashi S."/>
            <person name="Yoshida T."/>
            <person name="Shimamura S."/>
            <person name="Takaki Y."/>
            <person name="Nagai Y."/>
            <person name="Toyoda A."/>
            <person name="Suzuki Y."/>
            <person name="Arimoto A."/>
            <person name="Ishii H."/>
            <person name="Satoh N."/>
            <person name="Nishiyama T."/>
            <person name="Hasebe M."/>
            <person name="Maruyama T."/>
            <person name="Minagawa J."/>
            <person name="Obokata J."/>
            <person name="Shigenobu S."/>
        </authorList>
    </citation>
    <scope>NUCLEOTIDE SEQUENCE [LARGE SCALE GENOMIC DNA]</scope>
</reference>
<dbReference type="EMBL" id="BLXT01002730">
    <property type="protein sequence ID" value="GFN97115.1"/>
    <property type="molecule type" value="Genomic_DNA"/>
</dbReference>
<comment type="pathway">
    <text evidence="3">Protein modification; protein ubiquitination.</text>
</comment>
<protein>
    <recommendedName>
        <fullName evidence="5">RING-type E3 ubiquitin transferase</fullName>
        <ecNumber evidence="5">2.3.2.27</ecNumber>
    </recommendedName>
</protein>
<feature type="transmembrane region" description="Helical" evidence="17">
    <location>
        <begin position="100"/>
        <end position="119"/>
    </location>
</feature>
<evidence type="ECO:0000313" key="19">
    <source>
        <dbReference type="EMBL" id="GFN97115.1"/>
    </source>
</evidence>
<dbReference type="GO" id="GO:0005789">
    <property type="term" value="C:endoplasmic reticulum membrane"/>
    <property type="evidence" value="ECO:0007669"/>
    <property type="project" value="UniProtKB-SubCell"/>
</dbReference>
<dbReference type="PANTHER" id="PTHR22763">
    <property type="entry name" value="RING ZINC FINGER PROTEIN"/>
    <property type="match status" value="1"/>
</dbReference>
<feature type="transmembrane region" description="Helical" evidence="17">
    <location>
        <begin position="43"/>
        <end position="64"/>
    </location>
</feature>
<comment type="subcellular location">
    <subcellularLocation>
        <location evidence="2">Endoplasmic reticulum membrane</location>
        <topology evidence="2">Multi-pass membrane protein</topology>
    </subcellularLocation>
</comment>
<evidence type="ECO:0000259" key="18">
    <source>
        <dbReference type="PROSITE" id="PS50089"/>
    </source>
</evidence>
<feature type="transmembrane region" description="Helical" evidence="17">
    <location>
        <begin position="140"/>
        <end position="159"/>
    </location>
</feature>
<dbReference type="Pfam" id="PF13639">
    <property type="entry name" value="zf-RING_2"/>
    <property type="match status" value="1"/>
</dbReference>
<evidence type="ECO:0000256" key="10">
    <source>
        <dbReference type="ARBA" id="ARBA00022786"/>
    </source>
</evidence>
<evidence type="ECO:0000256" key="13">
    <source>
        <dbReference type="ARBA" id="ARBA00022989"/>
    </source>
</evidence>
<dbReference type="PANTHER" id="PTHR22763:SF184">
    <property type="entry name" value="E3 UBIQUITIN-PROTEIN LIGASE SYNOVIOLIN"/>
    <property type="match status" value="1"/>
</dbReference>